<dbReference type="RefSeq" id="WP_026060523.1">
    <property type="nucleotide sequence ID" value="NZ_QGGG01000006.1"/>
</dbReference>
<organism evidence="3 4">
    <name type="scientific">Pseudaminobacter salicylatoxidans</name>
    <dbReference type="NCBI Taxonomy" id="93369"/>
    <lineage>
        <taxon>Bacteria</taxon>
        <taxon>Pseudomonadati</taxon>
        <taxon>Pseudomonadota</taxon>
        <taxon>Alphaproteobacteria</taxon>
        <taxon>Hyphomicrobiales</taxon>
        <taxon>Phyllobacteriaceae</taxon>
        <taxon>Pseudaminobacter</taxon>
    </lineage>
</organism>
<protein>
    <submittedName>
        <fullName evidence="3">YpeB-like protein with putative protease inhibitory function</fullName>
    </submittedName>
</protein>
<keyword evidence="4" id="KW-1185">Reference proteome</keyword>
<dbReference type="AlphaFoldDB" id="A0A316C8H0"/>
<dbReference type="EMBL" id="QGGG01000006">
    <property type="protein sequence ID" value="PWJ84317.1"/>
    <property type="molecule type" value="Genomic_DNA"/>
</dbReference>
<proteinExistence type="predicted"/>
<feature type="chain" id="PRO_5016351417" evidence="1">
    <location>
        <begin position="23"/>
        <end position="88"/>
    </location>
</feature>
<name>A0A316C8H0_PSESE</name>
<evidence type="ECO:0000259" key="2">
    <source>
        <dbReference type="Pfam" id="PF13670"/>
    </source>
</evidence>
<evidence type="ECO:0000313" key="3">
    <source>
        <dbReference type="EMBL" id="PWJ84317.1"/>
    </source>
</evidence>
<dbReference type="InterPro" id="IPR025711">
    <property type="entry name" value="PepSY"/>
</dbReference>
<gene>
    <name evidence="3" type="ORF">C7441_106233</name>
</gene>
<accession>A0A316C8H0</accession>
<evidence type="ECO:0000313" key="4">
    <source>
        <dbReference type="Proteomes" id="UP000245396"/>
    </source>
</evidence>
<comment type="caution">
    <text evidence="3">The sequence shown here is derived from an EMBL/GenBank/DDBJ whole genome shotgun (WGS) entry which is preliminary data.</text>
</comment>
<feature type="domain" description="PepSY" evidence="2">
    <location>
        <begin position="7"/>
        <end position="86"/>
    </location>
</feature>
<feature type="signal peptide" evidence="1">
    <location>
        <begin position="1"/>
        <end position="22"/>
    </location>
</feature>
<evidence type="ECO:0000256" key="1">
    <source>
        <dbReference type="SAM" id="SignalP"/>
    </source>
</evidence>
<keyword evidence="1" id="KW-0732">Signal</keyword>
<dbReference type="Proteomes" id="UP000245396">
    <property type="component" value="Unassembled WGS sequence"/>
</dbReference>
<sequence>MTCRQVFASLVVAVALCGQAQAQTATRPGPPEGSMKLSQIIGKIEARPQFQYIDEVDWDSDGYYEVTYYTTDKAKVEIKIDPKTGEAR</sequence>
<reference evidence="3 4" key="1">
    <citation type="submission" date="2018-05" db="EMBL/GenBank/DDBJ databases">
        <title>Genomic Encyclopedia of Type Strains, Phase IV (KMG-IV): sequencing the most valuable type-strain genomes for metagenomic binning, comparative biology and taxonomic classification.</title>
        <authorList>
            <person name="Goeker M."/>
        </authorList>
    </citation>
    <scope>NUCLEOTIDE SEQUENCE [LARGE SCALE GENOMIC DNA]</scope>
    <source>
        <strain evidence="3 4">DSM 6986</strain>
    </source>
</reference>
<dbReference type="Pfam" id="PF13670">
    <property type="entry name" value="PepSY_2"/>
    <property type="match status" value="1"/>
</dbReference>
<dbReference type="STRING" id="1192868.GCA_000304395_03350"/>
<dbReference type="OrthoDB" id="8099763at2"/>